<dbReference type="InterPro" id="IPR003959">
    <property type="entry name" value="ATPase_AAA_core"/>
</dbReference>
<feature type="domain" description="AAA+ ATPase" evidence="8">
    <location>
        <begin position="623"/>
        <end position="759"/>
    </location>
</feature>
<feature type="region of interest" description="Disordered" evidence="7">
    <location>
        <begin position="1"/>
        <end position="186"/>
    </location>
</feature>
<feature type="region of interest" description="Disordered" evidence="7">
    <location>
        <begin position="518"/>
        <end position="549"/>
    </location>
</feature>
<dbReference type="InterPro" id="IPR003960">
    <property type="entry name" value="ATPase_AAA_CS"/>
</dbReference>
<sequence>MSSTPETQLSTQIVPSTEDGDKQSRHTKKPSNRPALQIYKPPGLRSGGSSNDGSVSSAAGGVTVGAALSPSTGVRSHMSSTINSQQQHKKTNREVEENNNYRSTTMTSDRDISLRHSDSHCQSSQRLKRTESSISSESAVSQKSSGSGSGRGNGNASIGRETGAPHVEKRSKQLTPPKKESKKKVMTEREMMEAAAGLRTLGISGNTTEIENWIASGFSADAVAESVGSTLCQHAIEGGGGRVVAKLCGSLRDAPSAYSLYRGLMSSISQYFECRDRLRADHFRMWISFLSFVADLYANIGGGKDGELVNFVFQVFDYLLRAPILETLKIEELESLISALLSVGYDLERECPDQLSLLKDLIRDAFIDVSEPWARKMILLLLELGASGWKLPAEANENVQGQYSLSVLDMSLASRRDASSAAKFDQFMTHYNQGRAKLMEAVEIDEKYDESFKEKKVLACELYKQGMDAFKKAESINIMDIQADKRKEASEAKEKMIGYHRSAKERFVTLMNKVQGTNVSNHSTSLPGTSSARVASPSRLGARVNSAPTAGRSTTACAAIPTRQQLLKGVDAKFGERLLDEMLDRTGVRLSDVAGCESAKEALEEAVILPAMNPGLFSGLRQPVKGILLFGPPGNGKTMLAKAVASEARQVFFNISAASLTSKWVGDAEKTIRSLFQIARNAQPAIIFIDEIDSILCDRSEKDTEVSRRMKTEFLLQFDGATSSTDDRILVIGATNRPFELDDAVLRRFPKRILLDLPDERARYTLLKTILEKHNMAAGLSDYDIRWIASRTPGYSNSDLVALCKEAAMVPVRSIDRKKLATTDESKLRNLRCSDFDKALDVIKPSSNSRNLQLLADFARRAGQVG</sequence>
<keyword evidence="1" id="KW-0493">Microtubule</keyword>
<evidence type="ECO:0000256" key="3">
    <source>
        <dbReference type="ARBA" id="ARBA00022840"/>
    </source>
</evidence>
<feature type="compositionally biased region" description="Polar residues" evidence="7">
    <location>
        <begin position="1"/>
        <end position="15"/>
    </location>
</feature>
<dbReference type="InterPro" id="IPR041569">
    <property type="entry name" value="AAA_lid_3"/>
</dbReference>
<organism evidence="10 11">
    <name type="scientific">Necator americanus</name>
    <name type="common">Human hookworm</name>
    <dbReference type="NCBI Taxonomy" id="51031"/>
    <lineage>
        <taxon>Eukaryota</taxon>
        <taxon>Metazoa</taxon>
        <taxon>Ecdysozoa</taxon>
        <taxon>Nematoda</taxon>
        <taxon>Chromadorea</taxon>
        <taxon>Rhabditida</taxon>
        <taxon>Rhabditina</taxon>
        <taxon>Rhabditomorpha</taxon>
        <taxon>Strongyloidea</taxon>
        <taxon>Ancylostomatidae</taxon>
        <taxon>Bunostominae</taxon>
        <taxon>Necator</taxon>
    </lineage>
</organism>
<evidence type="ECO:0000313" key="11">
    <source>
        <dbReference type="Proteomes" id="UP001303046"/>
    </source>
</evidence>
<dbReference type="SUPFAM" id="SSF52540">
    <property type="entry name" value="P-loop containing nucleoside triphosphate hydrolases"/>
    <property type="match status" value="1"/>
</dbReference>
<evidence type="ECO:0000256" key="5">
    <source>
        <dbReference type="ARBA" id="ARBA00036378"/>
    </source>
</evidence>
<dbReference type="EC" id="5.6.1.1" evidence="6"/>
<evidence type="ECO:0000256" key="6">
    <source>
        <dbReference type="ARBA" id="ARBA00038871"/>
    </source>
</evidence>
<dbReference type="Gene3D" id="1.25.40.180">
    <property type="match status" value="1"/>
</dbReference>
<feature type="compositionally biased region" description="Low complexity" evidence="7">
    <location>
        <begin position="47"/>
        <end position="67"/>
    </location>
</feature>
<protein>
    <recommendedName>
        <fullName evidence="6">microtubule-severing ATPase</fullName>
        <ecNumber evidence="6">5.6.1.1</ecNumber>
    </recommendedName>
</protein>
<dbReference type="PANTHER" id="PTHR23074:SF86">
    <property type="entry name" value="SPASTIN"/>
    <property type="match status" value="1"/>
</dbReference>
<evidence type="ECO:0000313" key="10">
    <source>
        <dbReference type="EMBL" id="KAK6757459.1"/>
    </source>
</evidence>
<keyword evidence="2" id="KW-0547">Nucleotide-binding</keyword>
<gene>
    <name evidence="10" type="primary">Necator_chrV.g20133</name>
    <name evidence="10" type="ORF">RB195_015341</name>
</gene>
<dbReference type="SMART" id="SM00382">
    <property type="entry name" value="AAA"/>
    <property type="match status" value="1"/>
</dbReference>
<dbReference type="PROSITE" id="PS00674">
    <property type="entry name" value="AAA"/>
    <property type="match status" value="1"/>
</dbReference>
<evidence type="ECO:0000256" key="2">
    <source>
        <dbReference type="ARBA" id="ARBA00022741"/>
    </source>
</evidence>
<comment type="caution">
    <text evidence="10">The sequence shown here is derived from an EMBL/GenBank/DDBJ whole genome shotgun (WGS) entry which is preliminary data.</text>
</comment>
<keyword evidence="4" id="KW-0413">Isomerase</keyword>
<evidence type="ECO:0000256" key="1">
    <source>
        <dbReference type="ARBA" id="ARBA00022701"/>
    </source>
</evidence>
<dbReference type="Pfam" id="PF00004">
    <property type="entry name" value="AAA"/>
    <property type="match status" value="1"/>
</dbReference>
<dbReference type="Pfam" id="PF17862">
    <property type="entry name" value="AAA_lid_3"/>
    <property type="match status" value="1"/>
</dbReference>
<dbReference type="Gene3D" id="1.10.8.60">
    <property type="match status" value="1"/>
</dbReference>
<name>A0ABR1E435_NECAM</name>
<evidence type="ECO:0000259" key="9">
    <source>
        <dbReference type="SMART" id="SM00543"/>
    </source>
</evidence>
<accession>A0ABR1E435</accession>
<feature type="compositionally biased region" description="Polar residues" evidence="7">
    <location>
        <begin position="98"/>
        <end position="107"/>
    </location>
</feature>
<dbReference type="InterPro" id="IPR027417">
    <property type="entry name" value="P-loop_NTPase"/>
</dbReference>
<dbReference type="Gene3D" id="1.20.58.80">
    <property type="entry name" value="Phosphotransferase system, lactose/cellobiose-type IIA subunit"/>
    <property type="match status" value="1"/>
</dbReference>
<evidence type="ECO:0000256" key="4">
    <source>
        <dbReference type="ARBA" id="ARBA00023235"/>
    </source>
</evidence>
<dbReference type="Gene3D" id="3.40.50.300">
    <property type="entry name" value="P-loop containing nucleotide triphosphate hydrolases"/>
    <property type="match status" value="1"/>
</dbReference>
<feature type="compositionally biased region" description="Basic and acidic residues" evidence="7">
    <location>
        <begin position="108"/>
        <end position="119"/>
    </location>
</feature>
<dbReference type="InterPro" id="IPR003890">
    <property type="entry name" value="MIF4G-like_typ-3"/>
</dbReference>
<keyword evidence="11" id="KW-1185">Reference proteome</keyword>
<dbReference type="InterPro" id="IPR050304">
    <property type="entry name" value="MT-severing_AAA_ATPase"/>
</dbReference>
<feature type="compositionally biased region" description="Polar residues" evidence="7">
    <location>
        <begin position="69"/>
        <end position="86"/>
    </location>
</feature>
<feature type="compositionally biased region" description="Low complexity" evidence="7">
    <location>
        <begin position="132"/>
        <end position="146"/>
    </location>
</feature>
<feature type="compositionally biased region" description="Polar residues" evidence="7">
    <location>
        <begin position="518"/>
        <end position="533"/>
    </location>
</feature>
<evidence type="ECO:0000259" key="8">
    <source>
        <dbReference type="SMART" id="SM00382"/>
    </source>
</evidence>
<dbReference type="EMBL" id="JAVFWL010000005">
    <property type="protein sequence ID" value="KAK6757459.1"/>
    <property type="molecule type" value="Genomic_DNA"/>
</dbReference>
<proteinExistence type="predicted"/>
<feature type="compositionally biased region" description="Basic and acidic residues" evidence="7">
    <location>
        <begin position="166"/>
        <end position="186"/>
    </location>
</feature>
<evidence type="ECO:0000256" key="7">
    <source>
        <dbReference type="SAM" id="MobiDB-lite"/>
    </source>
</evidence>
<dbReference type="PANTHER" id="PTHR23074">
    <property type="entry name" value="AAA DOMAIN-CONTAINING"/>
    <property type="match status" value="1"/>
</dbReference>
<dbReference type="InterPro" id="IPR003593">
    <property type="entry name" value="AAA+_ATPase"/>
</dbReference>
<dbReference type="Proteomes" id="UP001303046">
    <property type="component" value="Unassembled WGS sequence"/>
</dbReference>
<dbReference type="SMART" id="SM00543">
    <property type="entry name" value="MIF4G"/>
    <property type="match status" value="1"/>
</dbReference>
<feature type="domain" description="MIF4G" evidence="9">
    <location>
        <begin position="188"/>
        <end position="388"/>
    </location>
</feature>
<keyword evidence="3" id="KW-0067">ATP-binding</keyword>
<comment type="catalytic activity">
    <reaction evidence="5">
        <text>n ATP + n H2O + a microtubule = n ADP + n phosphate + (n+1) alpha/beta tubulin heterodimers.</text>
        <dbReference type="EC" id="5.6.1.1"/>
    </reaction>
</comment>
<reference evidence="10 11" key="1">
    <citation type="submission" date="2023-08" db="EMBL/GenBank/DDBJ databases">
        <title>A Necator americanus chromosomal reference genome.</title>
        <authorList>
            <person name="Ilik V."/>
            <person name="Petrzelkova K.J."/>
            <person name="Pardy F."/>
            <person name="Fuh T."/>
            <person name="Niatou-Singa F.S."/>
            <person name="Gouil Q."/>
            <person name="Baker L."/>
            <person name="Ritchie M.E."/>
            <person name="Jex A.R."/>
            <person name="Gazzola D."/>
            <person name="Li H."/>
            <person name="Toshio Fujiwara R."/>
            <person name="Zhan B."/>
            <person name="Aroian R.V."/>
            <person name="Pafco B."/>
            <person name="Schwarz E.M."/>
        </authorList>
    </citation>
    <scope>NUCLEOTIDE SEQUENCE [LARGE SCALE GENOMIC DNA]</scope>
    <source>
        <strain evidence="10 11">Aroian</strain>
        <tissue evidence="10">Whole animal</tissue>
    </source>
</reference>